<organism evidence="2 3">
    <name type="scientific">Mycena pura</name>
    <dbReference type="NCBI Taxonomy" id="153505"/>
    <lineage>
        <taxon>Eukaryota</taxon>
        <taxon>Fungi</taxon>
        <taxon>Dikarya</taxon>
        <taxon>Basidiomycota</taxon>
        <taxon>Agaricomycotina</taxon>
        <taxon>Agaricomycetes</taxon>
        <taxon>Agaricomycetidae</taxon>
        <taxon>Agaricales</taxon>
        <taxon>Marasmiineae</taxon>
        <taxon>Mycenaceae</taxon>
        <taxon>Mycena</taxon>
    </lineage>
</organism>
<name>A0AAD6XVM8_9AGAR</name>
<keyword evidence="1" id="KW-1133">Transmembrane helix</keyword>
<proteinExistence type="predicted"/>
<evidence type="ECO:0000313" key="2">
    <source>
        <dbReference type="EMBL" id="KAJ7189490.1"/>
    </source>
</evidence>
<keyword evidence="1" id="KW-0812">Transmembrane</keyword>
<keyword evidence="3" id="KW-1185">Reference proteome</keyword>
<evidence type="ECO:0008006" key="4">
    <source>
        <dbReference type="Google" id="ProtNLM"/>
    </source>
</evidence>
<keyword evidence="1" id="KW-0472">Membrane</keyword>
<accession>A0AAD6XVM8</accession>
<comment type="caution">
    <text evidence="2">The sequence shown here is derived from an EMBL/GenBank/DDBJ whole genome shotgun (WGS) entry which is preliminary data.</text>
</comment>
<protein>
    <recommendedName>
        <fullName evidence="4">F-box domain-containing protein</fullName>
    </recommendedName>
</protein>
<evidence type="ECO:0000313" key="3">
    <source>
        <dbReference type="Proteomes" id="UP001219525"/>
    </source>
</evidence>
<dbReference type="EMBL" id="JARJCW010000175">
    <property type="protein sequence ID" value="KAJ7189490.1"/>
    <property type="molecule type" value="Genomic_DNA"/>
</dbReference>
<dbReference type="AlphaFoldDB" id="A0AAD6XVM8"/>
<evidence type="ECO:0000256" key="1">
    <source>
        <dbReference type="SAM" id="Phobius"/>
    </source>
</evidence>
<feature type="transmembrane region" description="Helical" evidence="1">
    <location>
        <begin position="176"/>
        <end position="205"/>
    </location>
</feature>
<gene>
    <name evidence="2" type="ORF">GGX14DRAFT_484927</name>
</gene>
<sequence>MDKLPDELLDKICFFMGSSELWAMVRVSSSMRRLAMLPYLSHFGISKANIESGTISLSDSFFLILVVAQIRPIQKLICFEDVEQRSQLKYRRLASILSTAAPIPNILIYNRQYMVHQTRREALYLLSRIPSVASNALLIVSPYRWVFSRPRSAPPIRWKLLPPPFGSQNTSAPVKVLIVMFGIPLLFAYLVSAVVNTFVVLNWIYHRLVGSGWSPEDRIREDVGVLVFDKWMCIQNVPGKLTLVTLTDHNNPTCVIKRTPGLDEGLYSSILAALDLSSHLLTLNVAPDVSLVYTELMAFIQRHRTLNALFLGHNSIQPSSFTPLPVDSSSRITMLRAPALYIPHLLPAAPNIHRIWISHMSASAPARALFSNSFDIASYRMALEAIVALPGTHPLMLFLVLRPAATALPWSRLPDLEARDAALVPETRLSRVQELVLHPDGSGLFRLADIRALVPWLGLFPSLQRLTFNYGAIEKMLAAQRAELEEAICSVCSGIPGPQNIAFNLRDEGRL</sequence>
<reference evidence="2" key="1">
    <citation type="submission" date="2023-03" db="EMBL/GenBank/DDBJ databases">
        <title>Massive genome expansion in bonnet fungi (Mycena s.s.) driven by repeated elements and novel gene families across ecological guilds.</title>
        <authorList>
            <consortium name="Lawrence Berkeley National Laboratory"/>
            <person name="Harder C.B."/>
            <person name="Miyauchi S."/>
            <person name="Viragh M."/>
            <person name="Kuo A."/>
            <person name="Thoen E."/>
            <person name="Andreopoulos B."/>
            <person name="Lu D."/>
            <person name="Skrede I."/>
            <person name="Drula E."/>
            <person name="Henrissat B."/>
            <person name="Morin E."/>
            <person name="Kohler A."/>
            <person name="Barry K."/>
            <person name="LaButti K."/>
            <person name="Morin E."/>
            <person name="Salamov A."/>
            <person name="Lipzen A."/>
            <person name="Mereny Z."/>
            <person name="Hegedus B."/>
            <person name="Baldrian P."/>
            <person name="Stursova M."/>
            <person name="Weitz H."/>
            <person name="Taylor A."/>
            <person name="Grigoriev I.V."/>
            <person name="Nagy L.G."/>
            <person name="Martin F."/>
            <person name="Kauserud H."/>
        </authorList>
    </citation>
    <scope>NUCLEOTIDE SEQUENCE</scope>
    <source>
        <strain evidence="2">9144</strain>
    </source>
</reference>
<dbReference type="Proteomes" id="UP001219525">
    <property type="component" value="Unassembled WGS sequence"/>
</dbReference>